<reference evidence="2 3" key="1">
    <citation type="journal article" date="2019" name="Emerg. Microbes Infect.">
        <title>Comprehensive subspecies identification of 175 nontuberculous mycobacteria species based on 7547 genomic profiles.</title>
        <authorList>
            <person name="Matsumoto Y."/>
            <person name="Kinjo T."/>
            <person name="Motooka D."/>
            <person name="Nabeya D."/>
            <person name="Jung N."/>
            <person name="Uechi K."/>
            <person name="Horii T."/>
            <person name="Iida T."/>
            <person name="Fujita J."/>
            <person name="Nakamura S."/>
        </authorList>
    </citation>
    <scope>NUCLEOTIDE SEQUENCE [LARGE SCALE GENOMIC DNA]</scope>
    <source>
        <strain evidence="2 3">JCM 12688</strain>
    </source>
</reference>
<dbReference type="Pfam" id="PF13622">
    <property type="entry name" value="4HBT_3"/>
    <property type="match status" value="1"/>
</dbReference>
<evidence type="ECO:0000259" key="1">
    <source>
        <dbReference type="Pfam" id="PF13622"/>
    </source>
</evidence>
<dbReference type="EMBL" id="AP022608">
    <property type="protein sequence ID" value="BBZ19878.1"/>
    <property type="molecule type" value="Genomic_DNA"/>
</dbReference>
<sequence length="283" mass="29879">MTTQDSAADIAQRGGGAPTAFFTADGDRFVPTAIARGPWGQTISGNYLGGLLGHVLERNAGEPDLQPARLTVDLFRPAALAPVRVDTSVARQGRRLKLVDAVATQDETVVARATGLFLRRGEQPADEIWTSPVTMPPIPPTPDPIPRGLTTLVWTYGKEDHTPGPGFGLSAWEHAGPKYIWVRDIRPLVTGEPLTAFTRAAMAGDMASSLTHYGPMGLQFINADYTLTLSRLPEGPYLGLAALTHYSHAGVATGVATLVDESGPIGSATATALSNPGFDPPHP</sequence>
<dbReference type="Proteomes" id="UP000466187">
    <property type="component" value="Chromosome"/>
</dbReference>
<name>A0A7I7WVE5_MYCGU</name>
<evidence type="ECO:0000313" key="3">
    <source>
        <dbReference type="Proteomes" id="UP000466187"/>
    </source>
</evidence>
<dbReference type="AlphaFoldDB" id="A0A7I7WVE5"/>
<dbReference type="InterPro" id="IPR049449">
    <property type="entry name" value="TesB_ACOT8-like_N"/>
</dbReference>
<evidence type="ECO:0000313" key="2">
    <source>
        <dbReference type="EMBL" id="BBZ19878.1"/>
    </source>
</evidence>
<dbReference type="Gene3D" id="2.40.160.210">
    <property type="entry name" value="Acyl-CoA thioesterase, double hotdog domain"/>
    <property type="match status" value="1"/>
</dbReference>
<accession>A0A7I7WVE5</accession>
<protein>
    <recommendedName>
        <fullName evidence="1">Acyl-CoA thioesterase-like N-terminal HotDog domain-containing protein</fullName>
    </recommendedName>
</protein>
<dbReference type="InterPro" id="IPR042171">
    <property type="entry name" value="Acyl-CoA_hotdog"/>
</dbReference>
<organism evidence="2 3">
    <name type="scientific">Mycolicibacterium gadium</name>
    <name type="common">Mycobacterium gadium</name>
    <dbReference type="NCBI Taxonomy" id="1794"/>
    <lineage>
        <taxon>Bacteria</taxon>
        <taxon>Bacillati</taxon>
        <taxon>Actinomycetota</taxon>
        <taxon>Actinomycetes</taxon>
        <taxon>Mycobacteriales</taxon>
        <taxon>Mycobacteriaceae</taxon>
        <taxon>Mycolicibacterium</taxon>
    </lineage>
</organism>
<gene>
    <name evidence="2" type="ORF">MGAD_42130</name>
</gene>
<dbReference type="RefSeq" id="WP_163688772.1">
    <property type="nucleotide sequence ID" value="NZ_AP022608.1"/>
</dbReference>
<feature type="domain" description="Acyl-CoA thioesterase-like N-terminal HotDog" evidence="1">
    <location>
        <begin position="37"/>
        <end position="117"/>
    </location>
</feature>
<dbReference type="InterPro" id="IPR029069">
    <property type="entry name" value="HotDog_dom_sf"/>
</dbReference>
<dbReference type="SUPFAM" id="SSF54637">
    <property type="entry name" value="Thioesterase/thiol ester dehydrase-isomerase"/>
    <property type="match status" value="1"/>
</dbReference>
<proteinExistence type="predicted"/>
<dbReference type="KEGG" id="mgad:MGAD_42130"/>